<evidence type="ECO:0000256" key="1">
    <source>
        <dbReference type="ARBA" id="ARBA00007692"/>
    </source>
</evidence>
<keyword evidence="2" id="KW-0806">Transcription termination</keyword>
<proteinExistence type="inferred from homology"/>
<evidence type="ECO:0000256" key="2">
    <source>
        <dbReference type="ARBA" id="ARBA00022472"/>
    </source>
</evidence>
<gene>
    <name evidence="4" type="ORF">DCAR_002801</name>
    <name evidence="5" type="ORF">DCAR_0102940</name>
</gene>
<protein>
    <submittedName>
        <fullName evidence="4">Uncharacterized protein</fullName>
    </submittedName>
</protein>
<dbReference type="KEGG" id="dcr:108204252"/>
<keyword evidence="2" id="KW-0804">Transcription</keyword>
<name>A0A166HEC8_DAUCS</name>
<dbReference type="OMA" id="YPSCIEV"/>
<dbReference type="PANTHER" id="PTHR13068:SF133">
    <property type="entry name" value="MITOCHONDRIAL TRANSCRIPTION TERMINATION FACTOR FAMILY PROTEIN"/>
    <property type="match status" value="1"/>
</dbReference>
<keyword evidence="2" id="KW-0805">Transcription regulation</keyword>
<organism evidence="4">
    <name type="scientific">Daucus carota subsp. sativus</name>
    <name type="common">Carrot</name>
    <dbReference type="NCBI Taxonomy" id="79200"/>
    <lineage>
        <taxon>Eukaryota</taxon>
        <taxon>Viridiplantae</taxon>
        <taxon>Streptophyta</taxon>
        <taxon>Embryophyta</taxon>
        <taxon>Tracheophyta</taxon>
        <taxon>Spermatophyta</taxon>
        <taxon>Magnoliopsida</taxon>
        <taxon>eudicotyledons</taxon>
        <taxon>Gunneridae</taxon>
        <taxon>Pentapetalae</taxon>
        <taxon>asterids</taxon>
        <taxon>campanulids</taxon>
        <taxon>Apiales</taxon>
        <taxon>Apiaceae</taxon>
        <taxon>Apioideae</taxon>
        <taxon>Scandiceae</taxon>
        <taxon>Daucinae</taxon>
        <taxon>Daucus</taxon>
        <taxon>Daucus sect. Daucus</taxon>
    </lineage>
</organism>
<reference evidence="5" key="2">
    <citation type="submission" date="2022-03" db="EMBL/GenBank/DDBJ databases">
        <title>Draft title - Genomic analysis of global carrot germplasm unveils the trajectory of domestication and the origin of high carotenoid orange carrot.</title>
        <authorList>
            <person name="Iorizzo M."/>
            <person name="Ellison S."/>
            <person name="Senalik D."/>
            <person name="Macko-Podgorni A."/>
            <person name="Grzebelus D."/>
            <person name="Bostan H."/>
            <person name="Rolling W."/>
            <person name="Curaba J."/>
            <person name="Simon P."/>
        </authorList>
    </citation>
    <scope>NUCLEOTIDE SEQUENCE</scope>
    <source>
        <tissue evidence="5">Leaf</tissue>
    </source>
</reference>
<dbReference type="AlphaFoldDB" id="A0A166HEC8"/>
<dbReference type="Proteomes" id="UP000077755">
    <property type="component" value="Chromosome 1"/>
</dbReference>
<dbReference type="EMBL" id="LNRQ01000001">
    <property type="protein sequence ID" value="KZN10145.1"/>
    <property type="molecule type" value="Genomic_DNA"/>
</dbReference>
<dbReference type="InterPro" id="IPR003690">
    <property type="entry name" value="MTERF"/>
</dbReference>
<dbReference type="Gene3D" id="1.25.70.10">
    <property type="entry name" value="Transcription termination factor 3, mitochondrial"/>
    <property type="match status" value="1"/>
</dbReference>
<accession>A0A166HEC8</accession>
<dbReference type="STRING" id="79200.A0A166HEC8"/>
<evidence type="ECO:0000256" key="3">
    <source>
        <dbReference type="ARBA" id="ARBA00022946"/>
    </source>
</evidence>
<evidence type="ECO:0000313" key="4">
    <source>
        <dbReference type="EMBL" id="KZN10145.1"/>
    </source>
</evidence>
<dbReference type="SMART" id="SM00733">
    <property type="entry name" value="Mterf"/>
    <property type="match status" value="5"/>
</dbReference>
<dbReference type="GO" id="GO:0003676">
    <property type="term" value="F:nucleic acid binding"/>
    <property type="evidence" value="ECO:0007669"/>
    <property type="project" value="InterPro"/>
</dbReference>
<dbReference type="EMBL" id="CP093343">
    <property type="protein sequence ID" value="WOG83762.1"/>
    <property type="molecule type" value="Genomic_DNA"/>
</dbReference>
<comment type="similarity">
    <text evidence="1">Belongs to the mTERF family.</text>
</comment>
<dbReference type="Gramene" id="KZN10145">
    <property type="protein sequence ID" value="KZN10145"/>
    <property type="gene ID" value="DCAR_002801"/>
</dbReference>
<dbReference type="GO" id="GO:0006353">
    <property type="term" value="P:DNA-templated transcription termination"/>
    <property type="evidence" value="ECO:0007669"/>
    <property type="project" value="UniProtKB-KW"/>
</dbReference>
<dbReference type="InterPro" id="IPR038538">
    <property type="entry name" value="MTERF_sf"/>
</dbReference>
<reference evidence="4" key="1">
    <citation type="journal article" date="2016" name="Nat. Genet.">
        <title>A high-quality carrot genome assembly provides new insights into carotenoid accumulation and asterid genome evolution.</title>
        <authorList>
            <person name="Iorizzo M."/>
            <person name="Ellison S."/>
            <person name="Senalik D."/>
            <person name="Zeng P."/>
            <person name="Satapoomin P."/>
            <person name="Huang J."/>
            <person name="Bowman M."/>
            <person name="Iovene M."/>
            <person name="Sanseverino W."/>
            <person name="Cavagnaro P."/>
            <person name="Yildiz M."/>
            <person name="Macko-Podgorni A."/>
            <person name="Moranska E."/>
            <person name="Grzebelus E."/>
            <person name="Grzebelus D."/>
            <person name="Ashrafi H."/>
            <person name="Zheng Z."/>
            <person name="Cheng S."/>
            <person name="Spooner D."/>
            <person name="Van Deynze A."/>
            <person name="Simon P."/>
        </authorList>
    </citation>
    <scope>NUCLEOTIDE SEQUENCE [LARGE SCALE GENOMIC DNA]</scope>
    <source>
        <tissue evidence="4">Leaf</tissue>
    </source>
</reference>
<dbReference type="FunFam" id="1.25.70.10:FF:000001">
    <property type="entry name" value="Mitochondrial transcription termination factor-like"/>
    <property type="match status" value="1"/>
</dbReference>
<sequence length="414" mass="47464">MSAFCCKQSSILLARLAVNSRIAVTSNLGFQKFRFLVIPINFLSHERRLTSLADRSVEEKHSFAVTYLVDSCGLSQQNAVLASKKVHFETSDRADAVLSLLKKYGCESSHISRIIRKYPKVLVADPEENLRPKLEFFRSVGLSGRDLPEFLMSTTNLLAYGLENKIIPVYECFRNIVGYDAKPSALLKSCNWWVPGPVAQRQIVLNLQHMEELGAPRDMIMSSLNFYTTVYFQRSAVFAEKAKKLIDMGLEPTKINFVQGLAAITKMSVSTWQHKTEIYKRWGWSDEDIRMAFRKDPLCIRHSEEKIMTVMDFLVNKIGIGSSDVARNPIIVSFSLEKRTFPRSSVVRFLQMKGFVNKKLRMSSFLKLSEKLFLDKYVTKYQEQVPHLSDLYQGNLDIKELGVGFEDMNWKTYV</sequence>
<evidence type="ECO:0000313" key="5">
    <source>
        <dbReference type="EMBL" id="WOG83762.1"/>
    </source>
</evidence>
<keyword evidence="3" id="KW-0809">Transit peptide</keyword>
<dbReference type="Pfam" id="PF02536">
    <property type="entry name" value="mTERF"/>
    <property type="match status" value="2"/>
</dbReference>
<dbReference type="OrthoDB" id="637682at2759"/>
<dbReference type="PANTHER" id="PTHR13068">
    <property type="entry name" value="CGI-12 PROTEIN-RELATED"/>
    <property type="match status" value="1"/>
</dbReference>
<evidence type="ECO:0000313" key="6">
    <source>
        <dbReference type="Proteomes" id="UP000077755"/>
    </source>
</evidence>
<keyword evidence="6" id="KW-1185">Reference proteome</keyword>